<name>A0A6G5AGX7_RHIMP</name>
<organism evidence="2">
    <name type="scientific">Rhipicephalus microplus</name>
    <name type="common">Cattle tick</name>
    <name type="synonym">Boophilus microplus</name>
    <dbReference type="NCBI Taxonomy" id="6941"/>
    <lineage>
        <taxon>Eukaryota</taxon>
        <taxon>Metazoa</taxon>
        <taxon>Ecdysozoa</taxon>
        <taxon>Arthropoda</taxon>
        <taxon>Chelicerata</taxon>
        <taxon>Arachnida</taxon>
        <taxon>Acari</taxon>
        <taxon>Parasitiformes</taxon>
        <taxon>Ixodida</taxon>
        <taxon>Ixodoidea</taxon>
        <taxon>Ixodidae</taxon>
        <taxon>Rhipicephalinae</taxon>
        <taxon>Rhipicephalus</taxon>
        <taxon>Boophilus</taxon>
    </lineage>
</organism>
<reference evidence="2" key="1">
    <citation type="submission" date="2020-03" db="EMBL/GenBank/DDBJ databases">
        <title>A transcriptome and proteome of the tick Rhipicephalus microplus shaped by the genetic composition of its hosts and developmental stage.</title>
        <authorList>
            <person name="Garcia G.R."/>
            <person name="Ribeiro J.M.C."/>
            <person name="Maruyama S.R."/>
            <person name="Gardinasse L.G."/>
            <person name="Nelson K."/>
            <person name="Ferreira B.R."/>
            <person name="Andrade T.G."/>
            <person name="Santos I.K.F.M."/>
        </authorList>
    </citation>
    <scope>NUCLEOTIDE SEQUENCE</scope>
    <source>
        <strain evidence="2">NSGR</strain>
        <tissue evidence="2">Salivary glands</tissue>
    </source>
</reference>
<keyword evidence="1" id="KW-1133">Transmembrane helix</keyword>
<evidence type="ECO:0000256" key="1">
    <source>
        <dbReference type="SAM" id="Phobius"/>
    </source>
</evidence>
<dbReference type="EMBL" id="GIKN01007183">
    <property type="protein sequence ID" value="NIE49456.1"/>
    <property type="molecule type" value="Transcribed_RNA"/>
</dbReference>
<feature type="transmembrane region" description="Helical" evidence="1">
    <location>
        <begin position="23"/>
        <end position="44"/>
    </location>
</feature>
<keyword evidence="1" id="KW-0812">Transmembrane</keyword>
<dbReference type="AlphaFoldDB" id="A0A6G5AGX7"/>
<proteinExistence type="predicted"/>
<evidence type="ECO:0000313" key="2">
    <source>
        <dbReference type="EMBL" id="NIE49456.1"/>
    </source>
</evidence>
<accession>A0A6G5AGX7</accession>
<feature type="transmembrane region" description="Helical" evidence="1">
    <location>
        <begin position="97"/>
        <end position="118"/>
    </location>
</feature>
<feature type="transmembrane region" description="Helical" evidence="1">
    <location>
        <begin position="56"/>
        <end position="77"/>
    </location>
</feature>
<protein>
    <submittedName>
        <fullName evidence="2">Uncharacterized protein</fullName>
    </submittedName>
</protein>
<keyword evidence="1" id="KW-0472">Membrane</keyword>
<sequence length="195" mass="22470">MVNQNVRLQKTSCASLQHSNDTRAVYCMFLATSAGHDILVLSWIVHKLIKDSLAEIAMYGNLLLLIAPAIRVFALLAELLSATPTSKIKFKSFKDNFFQPKHIVSFVVLAIIKFIIIIERMCEWSHHDVLTQRGAGHAARVSLLCCSEDVLFSAGAHFSRSRPRFSFFYFFRWLQRGPRFLDVRRKIETRYCWKS</sequence>